<evidence type="ECO:0000313" key="2">
    <source>
        <dbReference type="Proteomes" id="UP000191154"/>
    </source>
</evidence>
<name>A0A1S8NC03_CLOSA</name>
<sequence length="140" mass="16517">MEYKNQVTVPIEKFFKAIISEQKKYFSHINPTIKTIEAGTCIKTNLKTKLNNIVPAKLEVLKINYPYEYEQRTLYGNDNMIYQSFLLERIDQSNTLVTYSEESTFNNKNATVSYMITSLFYKFIFNKQVKKRVENIVSQI</sequence>
<evidence type="ECO:0008006" key="3">
    <source>
        <dbReference type="Google" id="ProtNLM"/>
    </source>
</evidence>
<dbReference type="AlphaFoldDB" id="A0A1S8NC03"/>
<comment type="caution">
    <text evidence="1">The sequence shown here is derived from an EMBL/GenBank/DDBJ whole genome shotgun (WGS) entry which is preliminary data.</text>
</comment>
<reference evidence="1 2" key="1">
    <citation type="submission" date="2016-05" db="EMBL/GenBank/DDBJ databases">
        <title>Microbial solvent formation.</title>
        <authorList>
            <person name="Poehlein A."/>
            <person name="Montoya Solano J.D."/>
            <person name="Flitsch S."/>
            <person name="Krabben P."/>
            <person name="Duerre P."/>
            <person name="Daniel R."/>
        </authorList>
    </citation>
    <scope>NUCLEOTIDE SEQUENCE [LARGE SCALE GENOMIC DNA]</scope>
    <source>
        <strain evidence="1 2">L1-8</strain>
    </source>
</reference>
<protein>
    <recommendedName>
        <fullName evidence="3">DUF3284 domain-containing protein</fullName>
    </recommendedName>
</protein>
<accession>A0A1S8NC03</accession>
<dbReference type="Proteomes" id="UP000191154">
    <property type="component" value="Unassembled WGS sequence"/>
</dbReference>
<dbReference type="EMBL" id="LZYZ01000003">
    <property type="protein sequence ID" value="OOM13903.1"/>
    <property type="molecule type" value="Genomic_DNA"/>
</dbReference>
<dbReference type="InterPro" id="IPR021701">
    <property type="entry name" value="DUF3284"/>
</dbReference>
<proteinExistence type="predicted"/>
<dbReference type="RefSeq" id="WP_176127520.1">
    <property type="nucleotide sequence ID" value="NZ_LZYZ01000003.1"/>
</dbReference>
<gene>
    <name evidence="1" type="ORF">CLOSAC_19890</name>
</gene>
<organism evidence="1 2">
    <name type="scientific">Clostridium saccharobutylicum</name>
    <dbReference type="NCBI Taxonomy" id="169679"/>
    <lineage>
        <taxon>Bacteria</taxon>
        <taxon>Bacillati</taxon>
        <taxon>Bacillota</taxon>
        <taxon>Clostridia</taxon>
        <taxon>Eubacteriales</taxon>
        <taxon>Clostridiaceae</taxon>
        <taxon>Clostridium</taxon>
    </lineage>
</organism>
<evidence type="ECO:0000313" key="1">
    <source>
        <dbReference type="EMBL" id="OOM13903.1"/>
    </source>
</evidence>
<dbReference type="Pfam" id="PF11687">
    <property type="entry name" value="DUF3284"/>
    <property type="match status" value="1"/>
</dbReference>